<dbReference type="RefSeq" id="WP_128965350.1">
    <property type="nucleotide sequence ID" value="NZ_BMHC01000014.1"/>
</dbReference>
<keyword evidence="1" id="KW-0805">Transcription regulation</keyword>
<evidence type="ECO:0000256" key="2">
    <source>
        <dbReference type="ARBA" id="ARBA00023125"/>
    </source>
</evidence>
<evidence type="ECO:0000313" key="7">
    <source>
        <dbReference type="Proteomes" id="UP000593880"/>
    </source>
</evidence>
<evidence type="ECO:0000259" key="4">
    <source>
        <dbReference type="PROSITE" id="PS01124"/>
    </source>
</evidence>
<dbReference type="OrthoDB" id="9793400at2"/>
<protein>
    <submittedName>
        <fullName evidence="5 6">Transcriptional regulator</fullName>
    </submittedName>
</protein>
<dbReference type="InterPro" id="IPR050204">
    <property type="entry name" value="AraC_XylS_family_regulators"/>
</dbReference>
<dbReference type="InterPro" id="IPR035418">
    <property type="entry name" value="AraC-bd_2"/>
</dbReference>
<dbReference type="GO" id="GO:0043565">
    <property type="term" value="F:sequence-specific DNA binding"/>
    <property type="evidence" value="ECO:0007669"/>
    <property type="project" value="InterPro"/>
</dbReference>
<dbReference type="InterPro" id="IPR018062">
    <property type="entry name" value="HTH_AraC-typ_CS"/>
</dbReference>
<proteinExistence type="predicted"/>
<reference evidence="5" key="1">
    <citation type="journal article" date="2014" name="Int. J. Syst. Evol. Microbiol.">
        <title>Complete genome sequence of Corynebacterium casei LMG S-19264T (=DSM 44701T), isolated from a smear-ripened cheese.</title>
        <authorList>
            <consortium name="US DOE Joint Genome Institute (JGI-PGF)"/>
            <person name="Walter F."/>
            <person name="Albersmeier A."/>
            <person name="Kalinowski J."/>
            <person name="Ruckert C."/>
        </authorList>
    </citation>
    <scope>NUCLEOTIDE SEQUENCE</scope>
    <source>
        <strain evidence="5">CGMCC 1.15034</strain>
    </source>
</reference>
<dbReference type="Proteomes" id="UP000593880">
    <property type="component" value="Chromosome"/>
</dbReference>
<dbReference type="PROSITE" id="PS01124">
    <property type="entry name" value="HTH_ARAC_FAMILY_2"/>
    <property type="match status" value="1"/>
</dbReference>
<feature type="domain" description="HTH araC/xylS-type" evidence="4">
    <location>
        <begin position="223"/>
        <end position="323"/>
    </location>
</feature>
<dbReference type="AlphaFoldDB" id="A0A410V4U6"/>
<dbReference type="PANTHER" id="PTHR46796">
    <property type="entry name" value="HTH-TYPE TRANSCRIPTIONAL ACTIVATOR RHAS-RELATED"/>
    <property type="match status" value="1"/>
</dbReference>
<evidence type="ECO:0000256" key="3">
    <source>
        <dbReference type="ARBA" id="ARBA00023163"/>
    </source>
</evidence>
<dbReference type="PROSITE" id="PS00041">
    <property type="entry name" value="HTH_ARAC_FAMILY_1"/>
    <property type="match status" value="1"/>
</dbReference>
<dbReference type="SUPFAM" id="SSF46689">
    <property type="entry name" value="Homeodomain-like"/>
    <property type="match status" value="2"/>
</dbReference>
<dbReference type="Pfam" id="PF14525">
    <property type="entry name" value="AraC_binding_2"/>
    <property type="match status" value="1"/>
</dbReference>
<dbReference type="InterPro" id="IPR018060">
    <property type="entry name" value="HTH_AraC"/>
</dbReference>
<dbReference type="PANTHER" id="PTHR46796:SF6">
    <property type="entry name" value="ARAC SUBFAMILY"/>
    <property type="match status" value="1"/>
</dbReference>
<reference evidence="6 7" key="2">
    <citation type="submission" date="2018-06" db="EMBL/GenBank/DDBJ databases">
        <title>Comparative genomics of rhizobia nodulating Arachis hypogaea in China.</title>
        <authorList>
            <person name="Li Y."/>
        </authorList>
    </citation>
    <scope>NUCLEOTIDE SEQUENCE [LARGE SCALE GENOMIC DNA]</scope>
    <source>
        <strain evidence="6 7">CCBAU 51658</strain>
    </source>
</reference>
<evidence type="ECO:0000313" key="5">
    <source>
        <dbReference type="EMBL" id="GGI29341.1"/>
    </source>
</evidence>
<gene>
    <name evidence="5" type="ORF">GCM10010987_53930</name>
    <name evidence="6" type="ORF">XH86_14130</name>
</gene>
<dbReference type="Pfam" id="PF12833">
    <property type="entry name" value="HTH_18"/>
    <property type="match status" value="1"/>
</dbReference>
<dbReference type="EMBL" id="CP030057">
    <property type="protein sequence ID" value="QOZ59740.1"/>
    <property type="molecule type" value="Genomic_DNA"/>
</dbReference>
<evidence type="ECO:0000313" key="8">
    <source>
        <dbReference type="Proteomes" id="UP000625079"/>
    </source>
</evidence>
<evidence type="ECO:0000256" key="1">
    <source>
        <dbReference type="ARBA" id="ARBA00023015"/>
    </source>
</evidence>
<dbReference type="EMBL" id="BMHC01000014">
    <property type="protein sequence ID" value="GGI29341.1"/>
    <property type="molecule type" value="Genomic_DNA"/>
</dbReference>
<accession>A0A410V4U6</accession>
<dbReference type="SMART" id="SM00342">
    <property type="entry name" value="HTH_ARAC"/>
    <property type="match status" value="1"/>
</dbReference>
<dbReference type="Proteomes" id="UP000625079">
    <property type="component" value="Unassembled WGS sequence"/>
</dbReference>
<organism evidence="5 8">
    <name type="scientific">Bradyrhizobium guangdongense</name>
    <dbReference type="NCBI Taxonomy" id="1325090"/>
    <lineage>
        <taxon>Bacteria</taxon>
        <taxon>Pseudomonadati</taxon>
        <taxon>Pseudomonadota</taxon>
        <taxon>Alphaproteobacteria</taxon>
        <taxon>Hyphomicrobiales</taxon>
        <taxon>Nitrobacteraceae</taxon>
        <taxon>Bradyrhizobium</taxon>
    </lineage>
</organism>
<keyword evidence="7" id="KW-1185">Reference proteome</keyword>
<keyword evidence="2" id="KW-0238">DNA-binding</keyword>
<dbReference type="Gene3D" id="1.10.10.60">
    <property type="entry name" value="Homeodomain-like"/>
    <property type="match status" value="1"/>
</dbReference>
<name>A0A410V4U6_9BRAD</name>
<reference evidence="5" key="3">
    <citation type="submission" date="2022-12" db="EMBL/GenBank/DDBJ databases">
        <authorList>
            <person name="Sun Q."/>
            <person name="Zhou Y."/>
        </authorList>
    </citation>
    <scope>NUCLEOTIDE SEQUENCE</scope>
    <source>
        <strain evidence="5">CGMCC 1.15034</strain>
    </source>
</reference>
<evidence type="ECO:0000313" key="6">
    <source>
        <dbReference type="EMBL" id="QOZ59740.1"/>
    </source>
</evidence>
<keyword evidence="3" id="KW-0804">Transcription</keyword>
<dbReference type="GO" id="GO:0003700">
    <property type="term" value="F:DNA-binding transcription factor activity"/>
    <property type="evidence" value="ECO:0007669"/>
    <property type="project" value="InterPro"/>
</dbReference>
<sequence>MDEMDYPLSRSPVVRTRDPEEMRNALKTVYGATGFAVANSTDFEAVANYLVLPHIGLGFCGYAAKTEVEFPEGDFARLQVGLKGKAGVVLGNSTTLPVDEQHSGITPAGQPATIIFEAGFEQLILRIKTSALEKALTALLGASPRGALLLDPTAAPKQPAAHLLRQLTMFLADQLNSTAAQLPKPTLVELEQALIMTFLSAQRHNYTDILDGRATEPAPLVVRLAEEYIEANWARAVVIEELASQTNTSIRSLYAAFKKHRGYSPMQFAKSVRLRHARRMLLEGNPRTSVSQIAFKCGFGNLGHFASDFRQMFGELPSEVFARARS</sequence>
<dbReference type="InterPro" id="IPR009057">
    <property type="entry name" value="Homeodomain-like_sf"/>
</dbReference>